<evidence type="ECO:0000256" key="3">
    <source>
        <dbReference type="ARBA" id="ARBA00018484"/>
    </source>
</evidence>
<dbReference type="Proteomes" id="UP001595892">
    <property type="component" value="Unassembled WGS sequence"/>
</dbReference>
<evidence type="ECO:0000256" key="6">
    <source>
        <dbReference type="ARBA" id="ARBA00022779"/>
    </source>
</evidence>
<keyword evidence="12" id="KW-1185">Reference proteome</keyword>
<evidence type="ECO:0000256" key="10">
    <source>
        <dbReference type="PIRNR" id="PIRNR002884"/>
    </source>
</evidence>
<dbReference type="InterPro" id="IPR007439">
    <property type="entry name" value="Chemotax_Pase_CheZ"/>
</dbReference>
<evidence type="ECO:0000256" key="1">
    <source>
        <dbReference type="ARBA" id="ARBA00004496"/>
    </source>
</evidence>
<evidence type="ECO:0000256" key="4">
    <source>
        <dbReference type="ARBA" id="ARBA00022490"/>
    </source>
</evidence>
<comment type="similarity">
    <text evidence="2 10">Belongs to the CheZ family.</text>
</comment>
<comment type="caution">
    <text evidence="11">The sequence shown here is derived from an EMBL/GenBank/DDBJ whole genome shotgun (WGS) entry which is preliminary data.</text>
</comment>
<reference evidence="12" key="1">
    <citation type="journal article" date="2019" name="Int. J. Syst. Evol. Microbiol.">
        <title>The Global Catalogue of Microorganisms (GCM) 10K type strain sequencing project: providing services to taxonomists for standard genome sequencing and annotation.</title>
        <authorList>
            <consortium name="The Broad Institute Genomics Platform"/>
            <consortium name="The Broad Institute Genome Sequencing Center for Infectious Disease"/>
            <person name="Wu L."/>
            <person name="Ma J."/>
        </authorList>
    </citation>
    <scope>NUCLEOTIDE SEQUENCE [LARGE SCALE GENOMIC DNA]</scope>
    <source>
        <strain evidence="12">CGMCC 1.13574</strain>
    </source>
</reference>
<dbReference type="InterPro" id="IPR050992">
    <property type="entry name" value="CheZ_family_phosphatases"/>
</dbReference>
<dbReference type="PANTHER" id="PTHR43693">
    <property type="entry name" value="PROTEIN PHOSPHATASE CHEZ"/>
    <property type="match status" value="1"/>
</dbReference>
<keyword evidence="4 10" id="KW-0963">Cytoplasm</keyword>
<keyword evidence="8 10" id="KW-0904">Protein phosphatase</keyword>
<name>A0ABV9NJ48_9GAMM</name>
<keyword evidence="6 10" id="KW-0283">Flagellar rotation</keyword>
<dbReference type="EMBL" id="JBHSGG010000007">
    <property type="protein sequence ID" value="MFC4727309.1"/>
    <property type="molecule type" value="Genomic_DNA"/>
</dbReference>
<accession>A0ABV9NJ48</accession>
<dbReference type="GO" id="GO:0016787">
    <property type="term" value="F:hydrolase activity"/>
    <property type="evidence" value="ECO:0007669"/>
    <property type="project" value="UniProtKB-KW"/>
</dbReference>
<evidence type="ECO:0000256" key="7">
    <source>
        <dbReference type="ARBA" id="ARBA00022801"/>
    </source>
</evidence>
<dbReference type="Gene3D" id="1.10.287.500">
    <property type="entry name" value="Helix hairpin bin"/>
    <property type="match status" value="2"/>
</dbReference>
<dbReference type="EC" id="3.1.3.-" evidence="10"/>
<proteinExistence type="inferred from homology"/>
<evidence type="ECO:0000256" key="2">
    <source>
        <dbReference type="ARBA" id="ARBA00005908"/>
    </source>
</evidence>
<evidence type="ECO:0000256" key="9">
    <source>
        <dbReference type="ARBA" id="ARBA00029599"/>
    </source>
</evidence>
<comment type="subcellular location">
    <subcellularLocation>
        <location evidence="1 10">Cytoplasm</location>
    </subcellularLocation>
</comment>
<sequence>MSEVAAAGHPVVDRAEFAQRLQSALDAVARGDEVGLRGEVEALAAWRAASMVQSLSRIARELGQALGELPAVDAAAAELPDACDRLDHVVRTTEEASLRTLDLVEDSRGLIERVAGGPLDDEQRAALEALRGKLSEMSLAQSFQDLTGQTIRRVAAIVRRVHEGFGALGLPPEEHRRGGLAGPAVPGLDHHAVSQQDADDLLSALGL</sequence>
<evidence type="ECO:0000256" key="5">
    <source>
        <dbReference type="ARBA" id="ARBA00022500"/>
    </source>
</evidence>
<organism evidence="11 12">
    <name type="scientific">Coralloluteibacterium thermophilum</name>
    <dbReference type="NCBI Taxonomy" id="2707049"/>
    <lineage>
        <taxon>Bacteria</taxon>
        <taxon>Pseudomonadati</taxon>
        <taxon>Pseudomonadota</taxon>
        <taxon>Gammaproteobacteria</taxon>
        <taxon>Lysobacterales</taxon>
        <taxon>Lysobacteraceae</taxon>
        <taxon>Coralloluteibacterium</taxon>
    </lineage>
</organism>
<gene>
    <name evidence="11" type="ORF">ACFO3Q_03885</name>
</gene>
<dbReference type="PANTHER" id="PTHR43693:SF1">
    <property type="entry name" value="PROTEIN PHOSPHATASE CHEZ"/>
    <property type="match status" value="1"/>
</dbReference>
<keyword evidence="5 10" id="KW-0145">Chemotaxis</keyword>
<dbReference type="RefSeq" id="WP_377003331.1">
    <property type="nucleotide sequence ID" value="NZ_JBHSGG010000007.1"/>
</dbReference>
<evidence type="ECO:0000256" key="8">
    <source>
        <dbReference type="ARBA" id="ARBA00022912"/>
    </source>
</evidence>
<dbReference type="SUPFAM" id="SSF75708">
    <property type="entry name" value="Chemotaxis phosphatase CheZ"/>
    <property type="match status" value="1"/>
</dbReference>
<protein>
    <recommendedName>
        <fullName evidence="3 10">Protein phosphatase CheZ</fullName>
        <ecNumber evidence="10">3.1.3.-</ecNumber>
    </recommendedName>
    <alternativeName>
        <fullName evidence="9 10">Chemotaxis protein CheZ</fullName>
    </alternativeName>
</protein>
<dbReference type="PIRSF" id="PIRSF002884">
    <property type="entry name" value="CheZ"/>
    <property type="match status" value="1"/>
</dbReference>
<comment type="subunit">
    <text evidence="10">Homodimer.</text>
</comment>
<evidence type="ECO:0000313" key="11">
    <source>
        <dbReference type="EMBL" id="MFC4727309.1"/>
    </source>
</evidence>
<evidence type="ECO:0000313" key="12">
    <source>
        <dbReference type="Proteomes" id="UP001595892"/>
    </source>
</evidence>
<comment type="function">
    <text evidence="10">Plays an important role in bacterial chemotaxis signal transduction pathway by accelerating the dephosphorylation of phosphorylated CheY (CheY-P).</text>
</comment>
<dbReference type="Pfam" id="PF04344">
    <property type="entry name" value="CheZ"/>
    <property type="match status" value="2"/>
</dbReference>
<keyword evidence="7 10" id="KW-0378">Hydrolase</keyword>